<proteinExistence type="predicted"/>
<keyword evidence="2" id="KW-1185">Reference proteome</keyword>
<accession>A0ACB5TNL7</accession>
<sequence>MMKMNLQAFITHKLKVEKSLQHINLVNSSLDHLKEGKIDYLKLFDGASNKFMTFLKNIIDDLITDGYIQRDREDSDVYLYIP</sequence>
<protein>
    <submittedName>
        <fullName evidence="1">Unnamed protein product</fullName>
    </submittedName>
</protein>
<dbReference type="EMBL" id="BSXS01008147">
    <property type="protein sequence ID" value="GME91604.1"/>
    <property type="molecule type" value="Genomic_DNA"/>
</dbReference>
<evidence type="ECO:0000313" key="1">
    <source>
        <dbReference type="EMBL" id="GME91604.1"/>
    </source>
</evidence>
<evidence type="ECO:0000313" key="2">
    <source>
        <dbReference type="Proteomes" id="UP001165064"/>
    </source>
</evidence>
<gene>
    <name evidence="1" type="ORF">Amon02_000894000</name>
</gene>
<reference evidence="1" key="1">
    <citation type="submission" date="2023-04" db="EMBL/GenBank/DDBJ databases">
        <title>Ambrosiozyma monospora NBRC 10751.</title>
        <authorList>
            <person name="Ichikawa N."/>
            <person name="Sato H."/>
            <person name="Tonouchi N."/>
        </authorList>
    </citation>
    <scope>NUCLEOTIDE SEQUENCE</scope>
    <source>
        <strain evidence="1">NBRC 10751</strain>
    </source>
</reference>
<comment type="caution">
    <text evidence="1">The sequence shown here is derived from an EMBL/GenBank/DDBJ whole genome shotgun (WGS) entry which is preliminary data.</text>
</comment>
<dbReference type="Proteomes" id="UP001165064">
    <property type="component" value="Unassembled WGS sequence"/>
</dbReference>
<name>A0ACB5TNL7_AMBMO</name>
<organism evidence="1 2">
    <name type="scientific">Ambrosiozyma monospora</name>
    <name type="common">Yeast</name>
    <name type="synonym">Endomycopsis monosporus</name>
    <dbReference type="NCBI Taxonomy" id="43982"/>
    <lineage>
        <taxon>Eukaryota</taxon>
        <taxon>Fungi</taxon>
        <taxon>Dikarya</taxon>
        <taxon>Ascomycota</taxon>
        <taxon>Saccharomycotina</taxon>
        <taxon>Pichiomycetes</taxon>
        <taxon>Pichiales</taxon>
        <taxon>Pichiaceae</taxon>
        <taxon>Ambrosiozyma</taxon>
    </lineage>
</organism>